<keyword evidence="3" id="KW-0328">Glycosyltransferase</keyword>
<feature type="compositionally biased region" description="Pro residues" evidence="9">
    <location>
        <begin position="23"/>
        <end position="37"/>
    </location>
</feature>
<feature type="compositionally biased region" description="Polar residues" evidence="9">
    <location>
        <begin position="778"/>
        <end position="788"/>
    </location>
</feature>
<dbReference type="PANTHER" id="PTHR32282">
    <property type="entry name" value="BINDING PROTEIN TRANSPEPTIDASE, PUTATIVE-RELATED"/>
    <property type="match status" value="1"/>
</dbReference>
<dbReference type="GO" id="GO:0030288">
    <property type="term" value="C:outer membrane-bounded periplasmic space"/>
    <property type="evidence" value="ECO:0007669"/>
    <property type="project" value="TreeGrafter"/>
</dbReference>
<evidence type="ECO:0000256" key="3">
    <source>
        <dbReference type="ARBA" id="ARBA00022676"/>
    </source>
</evidence>
<dbReference type="InterPro" id="IPR001264">
    <property type="entry name" value="Glyco_trans_51"/>
</dbReference>
<feature type="transmembrane region" description="Helical" evidence="10">
    <location>
        <begin position="144"/>
        <end position="167"/>
    </location>
</feature>
<dbReference type="InterPro" id="IPR012338">
    <property type="entry name" value="Beta-lactam/transpept-like"/>
</dbReference>
<feature type="region of interest" description="Disordered" evidence="9">
    <location>
        <begin position="634"/>
        <end position="657"/>
    </location>
</feature>
<name>A0A841B611_9PSEU</name>
<evidence type="ECO:0000313" key="13">
    <source>
        <dbReference type="EMBL" id="MBB5854012.1"/>
    </source>
</evidence>
<dbReference type="Proteomes" id="UP000580861">
    <property type="component" value="Unassembled WGS sequence"/>
</dbReference>
<evidence type="ECO:0000256" key="5">
    <source>
        <dbReference type="ARBA" id="ARBA00022801"/>
    </source>
</evidence>
<feature type="region of interest" description="Disordered" evidence="9">
    <location>
        <begin position="472"/>
        <end position="499"/>
    </location>
</feature>
<dbReference type="SUPFAM" id="SSF56601">
    <property type="entry name" value="beta-lactamase/transpeptidase-like"/>
    <property type="match status" value="1"/>
</dbReference>
<evidence type="ECO:0000256" key="1">
    <source>
        <dbReference type="ARBA" id="ARBA00022645"/>
    </source>
</evidence>
<evidence type="ECO:0000313" key="14">
    <source>
        <dbReference type="Proteomes" id="UP000580861"/>
    </source>
</evidence>
<proteinExistence type="predicted"/>
<feature type="compositionally biased region" description="Low complexity" evidence="9">
    <location>
        <begin position="819"/>
        <end position="831"/>
    </location>
</feature>
<dbReference type="InterPro" id="IPR023346">
    <property type="entry name" value="Lysozyme-like_dom_sf"/>
</dbReference>
<dbReference type="GO" id="GO:0009252">
    <property type="term" value="P:peptidoglycan biosynthetic process"/>
    <property type="evidence" value="ECO:0007669"/>
    <property type="project" value="TreeGrafter"/>
</dbReference>
<dbReference type="GO" id="GO:0006508">
    <property type="term" value="P:proteolysis"/>
    <property type="evidence" value="ECO:0007669"/>
    <property type="project" value="UniProtKB-KW"/>
</dbReference>
<dbReference type="InterPro" id="IPR001460">
    <property type="entry name" value="PCN-bd_Tpept"/>
</dbReference>
<feature type="compositionally biased region" description="Low complexity" evidence="9">
    <location>
        <begin position="49"/>
        <end position="61"/>
    </location>
</feature>
<evidence type="ECO:0000256" key="8">
    <source>
        <dbReference type="ARBA" id="ARBA00049902"/>
    </source>
</evidence>
<dbReference type="EMBL" id="JACHMX010000001">
    <property type="protein sequence ID" value="MBB5854012.1"/>
    <property type="molecule type" value="Genomic_DNA"/>
</dbReference>
<comment type="catalytic activity">
    <reaction evidence="7">
        <text>Preferential cleavage: (Ac)2-L-Lys-D-Ala-|-D-Ala. Also transpeptidation of peptidyl-alanyl moieties that are N-acyl substituents of D-alanine.</text>
        <dbReference type="EC" id="3.4.16.4"/>
    </reaction>
</comment>
<evidence type="ECO:0000259" key="11">
    <source>
        <dbReference type="Pfam" id="PF00905"/>
    </source>
</evidence>
<organism evidence="13 14">
    <name type="scientific">Amycolatopsis umgeniensis</name>
    <dbReference type="NCBI Taxonomy" id="336628"/>
    <lineage>
        <taxon>Bacteria</taxon>
        <taxon>Bacillati</taxon>
        <taxon>Actinomycetota</taxon>
        <taxon>Actinomycetes</taxon>
        <taxon>Pseudonocardiales</taxon>
        <taxon>Pseudonocardiaceae</taxon>
        <taxon>Amycolatopsis</taxon>
    </lineage>
</organism>
<keyword evidence="2" id="KW-0645">Protease</keyword>
<feature type="region of interest" description="Disordered" evidence="9">
    <location>
        <begin position="1"/>
        <end position="104"/>
    </location>
</feature>
<keyword evidence="4" id="KW-0808">Transferase</keyword>
<keyword evidence="6" id="KW-0511">Multifunctional enzyme</keyword>
<feature type="compositionally biased region" description="Low complexity" evidence="9">
    <location>
        <begin position="798"/>
        <end position="812"/>
    </location>
</feature>
<evidence type="ECO:0000256" key="4">
    <source>
        <dbReference type="ARBA" id="ARBA00022679"/>
    </source>
</evidence>
<keyword evidence="10" id="KW-0472">Membrane</keyword>
<keyword evidence="5" id="KW-0378">Hydrolase</keyword>
<evidence type="ECO:0000259" key="12">
    <source>
        <dbReference type="Pfam" id="PF00912"/>
    </source>
</evidence>
<comment type="catalytic activity">
    <reaction evidence="8">
        <text>[GlcNAc-(1-&gt;4)-Mur2Ac(oyl-L-Ala-gamma-D-Glu-L-Lys-D-Ala-D-Ala)](n)-di-trans,octa-cis-undecaprenyl diphosphate + beta-D-GlcNAc-(1-&gt;4)-Mur2Ac(oyl-L-Ala-gamma-D-Glu-L-Lys-D-Ala-D-Ala)-di-trans,octa-cis-undecaprenyl diphosphate = [GlcNAc-(1-&gt;4)-Mur2Ac(oyl-L-Ala-gamma-D-Glu-L-Lys-D-Ala-D-Ala)](n+1)-di-trans,octa-cis-undecaprenyl diphosphate + di-trans,octa-cis-undecaprenyl diphosphate + H(+)</text>
        <dbReference type="Rhea" id="RHEA:23708"/>
        <dbReference type="Rhea" id="RHEA-COMP:9602"/>
        <dbReference type="Rhea" id="RHEA-COMP:9603"/>
        <dbReference type="ChEBI" id="CHEBI:15378"/>
        <dbReference type="ChEBI" id="CHEBI:58405"/>
        <dbReference type="ChEBI" id="CHEBI:60033"/>
        <dbReference type="ChEBI" id="CHEBI:78435"/>
        <dbReference type="EC" id="2.4.99.28"/>
    </reaction>
</comment>
<feature type="region of interest" description="Disordered" evidence="9">
    <location>
        <begin position="690"/>
        <end position="710"/>
    </location>
</feature>
<feature type="region of interest" description="Disordered" evidence="9">
    <location>
        <begin position="770"/>
        <end position="851"/>
    </location>
</feature>
<dbReference type="PANTHER" id="PTHR32282:SF34">
    <property type="entry name" value="PENICILLIN-BINDING PROTEIN 1A"/>
    <property type="match status" value="1"/>
</dbReference>
<keyword evidence="14" id="KW-1185">Reference proteome</keyword>
<evidence type="ECO:0000256" key="10">
    <source>
        <dbReference type="SAM" id="Phobius"/>
    </source>
</evidence>
<gene>
    <name evidence="13" type="ORF">HDA45_004099</name>
</gene>
<evidence type="ECO:0000256" key="2">
    <source>
        <dbReference type="ARBA" id="ARBA00022670"/>
    </source>
</evidence>
<feature type="compositionally biased region" description="Gly residues" evidence="9">
    <location>
        <begin position="835"/>
        <end position="851"/>
    </location>
</feature>
<reference evidence="13 14" key="1">
    <citation type="submission" date="2020-08" db="EMBL/GenBank/DDBJ databases">
        <title>Sequencing the genomes of 1000 actinobacteria strains.</title>
        <authorList>
            <person name="Klenk H.-P."/>
        </authorList>
    </citation>
    <scope>NUCLEOTIDE SEQUENCE [LARGE SCALE GENOMIC DNA]</scope>
    <source>
        <strain evidence="13 14">DSM 45272</strain>
    </source>
</reference>
<dbReference type="InterPro" id="IPR036950">
    <property type="entry name" value="PBP_transglycosylase"/>
</dbReference>
<feature type="domain" description="Penicillin-binding protein transpeptidase" evidence="11">
    <location>
        <begin position="453"/>
        <end position="726"/>
    </location>
</feature>
<dbReference type="GO" id="GO:0008658">
    <property type="term" value="F:penicillin binding"/>
    <property type="evidence" value="ECO:0007669"/>
    <property type="project" value="InterPro"/>
</dbReference>
<dbReference type="Pfam" id="PF00912">
    <property type="entry name" value="Transgly"/>
    <property type="match status" value="1"/>
</dbReference>
<protein>
    <submittedName>
        <fullName evidence="13">Membrane peptidoglycan carboxypeptidase</fullName>
    </submittedName>
</protein>
<sequence>MNDDPHGGWPGQDPDPARRPQRPAGPPRRPAGGPPPGYGQRQGPGSQGPGQAPWQRQGSPQQQPPPQQPQQPRRSQRPPVAPQHEPDLITHHEHNGTEHRYEADRGYDDQYDDEQYAPETDENGKPILTPAQRKKRRWRRIRRVVLALFCLFVVIPAIAFVITYFAVDVPSPQAIAATQGQAVTYYYADNTEMGKDVPKGGNRQILTPEQIPDIVKKAVIATEDASFETNSGFDIGGILRAVYNQVTAGKGGGSTISQQYIKVASGDDESSLTRKWTELAKSFKMNQTYEKKDIISAYLNIIYFGRGAYGIESAAQAFFAKPAGELNASEAALLAGLIQQPGRSENPKVANERWTVALNRMVQNGFLSAADRANLQFPTPVPQTDKEQAGVVNPFIRDKIKDELAANGITGDVYYTGGYKVYTTIDPKAQAAAEQAVADGMKGQTDENLLNALVAIDPKTGGVKAYYGGPSIVKGPNGQDQKGRDWANTPQNPGSSMKPFDLTAYMQMGKGGINSTFDGSNNRQFGKQTIRNAGPGSSCSAQCTVSEAMQRSANTVFYDMVVNVTKPGPVAQAAKDAGIKPAPEGASELFADNNIALGGGKTAVSPEDMAASYATFAGDGQRRTRHFVTKVTNSQDEAAYSAPEEAKPAFSDDSDKSKQIAGNVTESLKGVIPFSKLKCPNNHECAGKTGTQQHTYRQGEPASAKDSNSQTWMVGYTPSISAAVWVGGDGDKALKGKNGKAIFGSTIAGPIWQKFLSLYLNGKPGERFDKVKIIGGDDSNTIPSTQTPPEGDEDSNETGTPSTGPSTGSSSSRNEEDPPSSSKNPPSSSENNGEEGNGNGPGRGGGRGDNG</sequence>
<dbReference type="Pfam" id="PF00905">
    <property type="entry name" value="Transpeptidase"/>
    <property type="match status" value="1"/>
</dbReference>
<dbReference type="SUPFAM" id="SSF53955">
    <property type="entry name" value="Lysozyme-like"/>
    <property type="match status" value="1"/>
</dbReference>
<keyword evidence="10" id="KW-0812">Transmembrane</keyword>
<feature type="domain" description="Glycosyl transferase family 51" evidence="12">
    <location>
        <begin position="199"/>
        <end position="361"/>
    </location>
</feature>
<comment type="caution">
    <text evidence="13">The sequence shown here is derived from an EMBL/GenBank/DDBJ whole genome shotgun (WGS) entry which is preliminary data.</text>
</comment>
<dbReference type="RefSeq" id="WP_184897695.1">
    <property type="nucleotide sequence ID" value="NZ_JACHMX010000001.1"/>
</dbReference>
<feature type="compositionally biased region" description="Basic and acidic residues" evidence="9">
    <location>
        <begin position="84"/>
        <end position="104"/>
    </location>
</feature>
<dbReference type="Gene3D" id="1.10.3810.10">
    <property type="entry name" value="Biosynthetic peptidoglycan transglycosylase-like"/>
    <property type="match status" value="1"/>
</dbReference>
<evidence type="ECO:0000256" key="6">
    <source>
        <dbReference type="ARBA" id="ARBA00023268"/>
    </source>
</evidence>
<dbReference type="GO" id="GO:0008955">
    <property type="term" value="F:peptidoglycan glycosyltransferase activity"/>
    <property type="evidence" value="ECO:0007669"/>
    <property type="project" value="UniProtKB-EC"/>
</dbReference>
<dbReference type="InterPro" id="IPR050396">
    <property type="entry name" value="Glycosyltr_51/Transpeptidase"/>
</dbReference>
<dbReference type="AlphaFoldDB" id="A0A841B611"/>
<dbReference type="Gene3D" id="3.40.710.10">
    <property type="entry name" value="DD-peptidase/beta-lactamase superfamily"/>
    <property type="match status" value="1"/>
</dbReference>
<dbReference type="GO" id="GO:0009002">
    <property type="term" value="F:serine-type D-Ala-D-Ala carboxypeptidase activity"/>
    <property type="evidence" value="ECO:0007669"/>
    <property type="project" value="UniProtKB-EC"/>
</dbReference>
<evidence type="ECO:0000256" key="7">
    <source>
        <dbReference type="ARBA" id="ARBA00034000"/>
    </source>
</evidence>
<keyword evidence="10" id="KW-1133">Transmembrane helix</keyword>
<keyword evidence="1 13" id="KW-0121">Carboxypeptidase</keyword>
<evidence type="ECO:0000256" key="9">
    <source>
        <dbReference type="SAM" id="MobiDB-lite"/>
    </source>
</evidence>
<accession>A0A841B611</accession>